<keyword evidence="3" id="KW-1185">Reference proteome</keyword>
<protein>
    <recommendedName>
        <fullName evidence="1">Putative DNA-binding domain-containing protein</fullName>
    </recommendedName>
</protein>
<name>A0A7K1L5P0_9ACTN</name>
<gene>
    <name evidence="2" type="ORF">GNZ18_23690</name>
</gene>
<dbReference type="Gene3D" id="1.10.150.690">
    <property type="entry name" value="DUF2063"/>
    <property type="match status" value="1"/>
</dbReference>
<feature type="domain" description="Putative DNA-binding" evidence="1">
    <location>
        <begin position="11"/>
        <end position="105"/>
    </location>
</feature>
<reference evidence="2 3" key="1">
    <citation type="submission" date="2019-11" db="EMBL/GenBank/DDBJ databases">
        <authorList>
            <person name="Cao P."/>
        </authorList>
    </citation>
    <scope>NUCLEOTIDE SEQUENCE [LARGE SCALE GENOMIC DNA]</scope>
    <source>
        <strain evidence="2 3">NEAU-AAG5</strain>
    </source>
</reference>
<dbReference type="RefSeq" id="WP_156218716.1">
    <property type="nucleotide sequence ID" value="NZ_WOFH01000008.1"/>
</dbReference>
<sequence>MGSATPSLDAAQQWLLHAVTTPSASAEQAGAMLAGTDGLDAARRLEIYRVGYRRRLLGTMRHMLPALRELLGPDLFDVFAAGYLDAHPPRAYTLARLGDRFAAYLEEQRPDRDLPAGEREPWADLMVDLVRYERLFAEVYDGPGTEEEPPAPWPTGLPDRVRGAPGVRLLRACAPVHEYHSAVRRGARPAPPAFVPSRIVVFRRNYRVVTASPPADAFTLLEALMGGAPPEQASVRAGLAPADARRHLRRWLAQRWITALPASPARESP</sequence>
<organism evidence="2 3">
    <name type="scientific">Actinomadura litoris</name>
    <dbReference type="NCBI Taxonomy" id="2678616"/>
    <lineage>
        <taxon>Bacteria</taxon>
        <taxon>Bacillati</taxon>
        <taxon>Actinomycetota</taxon>
        <taxon>Actinomycetes</taxon>
        <taxon>Streptosporangiales</taxon>
        <taxon>Thermomonosporaceae</taxon>
        <taxon>Actinomadura</taxon>
    </lineage>
</organism>
<dbReference type="InterPro" id="IPR044922">
    <property type="entry name" value="DUF2063_N_sf"/>
</dbReference>
<proteinExistence type="predicted"/>
<evidence type="ECO:0000313" key="3">
    <source>
        <dbReference type="Proteomes" id="UP000432015"/>
    </source>
</evidence>
<accession>A0A7K1L5P0</accession>
<evidence type="ECO:0000259" key="1">
    <source>
        <dbReference type="Pfam" id="PF09836"/>
    </source>
</evidence>
<dbReference type="AlphaFoldDB" id="A0A7K1L5P0"/>
<evidence type="ECO:0000313" key="2">
    <source>
        <dbReference type="EMBL" id="MUN39576.1"/>
    </source>
</evidence>
<dbReference type="EMBL" id="WOFH01000008">
    <property type="protein sequence ID" value="MUN39576.1"/>
    <property type="molecule type" value="Genomic_DNA"/>
</dbReference>
<dbReference type="InterPro" id="IPR018640">
    <property type="entry name" value="DUF2063"/>
</dbReference>
<comment type="caution">
    <text evidence="2">The sequence shown here is derived from an EMBL/GenBank/DDBJ whole genome shotgun (WGS) entry which is preliminary data.</text>
</comment>
<dbReference type="Pfam" id="PF09836">
    <property type="entry name" value="DUF2063"/>
    <property type="match status" value="1"/>
</dbReference>
<dbReference type="Proteomes" id="UP000432015">
    <property type="component" value="Unassembled WGS sequence"/>
</dbReference>